<keyword evidence="2" id="KW-1185">Reference proteome</keyword>
<dbReference type="RefSeq" id="WP_121524034.1">
    <property type="nucleotide sequence ID" value="NZ_RCHC01000065.1"/>
</dbReference>
<gene>
    <name evidence="1" type="ORF">D9K81_18205</name>
</gene>
<dbReference type="EMBL" id="RCHC01000065">
    <property type="protein sequence ID" value="RLL16337.1"/>
    <property type="molecule type" value="Genomic_DNA"/>
</dbReference>
<dbReference type="InterPro" id="IPR036388">
    <property type="entry name" value="WH-like_DNA-bd_sf"/>
</dbReference>
<dbReference type="Gene3D" id="1.10.10.10">
    <property type="entry name" value="Winged helix-like DNA-binding domain superfamily/Winged helix DNA-binding domain"/>
    <property type="match status" value="1"/>
</dbReference>
<sequence length="176" mass="20577">MSNTLDLIEEKPLISIQELSQKLSVSIRTIRRWNSEAQKMGGFTKNGFPRCFIYVYGTKAPRWLTSSINEWIKTLNKEKNMQGEVIHEISSSWNFDIKDDGLLSITDICEKLDITKPRLKKLRMGLEYYGGRKFVEPICYLQNGLSPHWSAKMVHLWLDSNYKYQVFKRHNTGVIN</sequence>
<name>A0ABX9TQS4_9GAMM</name>
<evidence type="ECO:0000313" key="2">
    <source>
        <dbReference type="Proteomes" id="UP000280271"/>
    </source>
</evidence>
<reference evidence="1 2" key="1">
    <citation type="submission" date="2018-09" db="EMBL/GenBank/DDBJ databases">
        <title>The draft genome of Acinetobacter sp. strains.</title>
        <authorList>
            <person name="Qin J."/>
            <person name="Feng Y."/>
            <person name="Zong Z."/>
        </authorList>
    </citation>
    <scope>NUCLEOTIDE SEQUENCE [LARGE SCALE GENOMIC DNA]</scope>
    <source>
        <strain evidence="1 2">WCHAc060005</strain>
    </source>
</reference>
<proteinExistence type="predicted"/>
<dbReference type="Proteomes" id="UP000280271">
    <property type="component" value="Unassembled WGS sequence"/>
</dbReference>
<protein>
    <submittedName>
        <fullName evidence="1">Helix-turn-helix domain-containing protein</fullName>
    </submittedName>
</protein>
<organism evidence="1 2">
    <name type="scientific">Acinetobacter chengduensis</name>
    <dbReference type="NCBI Taxonomy" id="2420890"/>
    <lineage>
        <taxon>Bacteria</taxon>
        <taxon>Pseudomonadati</taxon>
        <taxon>Pseudomonadota</taxon>
        <taxon>Gammaproteobacteria</taxon>
        <taxon>Moraxellales</taxon>
        <taxon>Moraxellaceae</taxon>
        <taxon>Acinetobacter</taxon>
    </lineage>
</organism>
<accession>A0ABX9TQS4</accession>
<comment type="caution">
    <text evidence="1">The sequence shown here is derived from an EMBL/GenBank/DDBJ whole genome shotgun (WGS) entry which is preliminary data.</text>
</comment>
<evidence type="ECO:0000313" key="1">
    <source>
        <dbReference type="EMBL" id="RLL16337.1"/>
    </source>
</evidence>